<evidence type="ECO:0000256" key="1">
    <source>
        <dbReference type="SAM" id="MobiDB-lite"/>
    </source>
</evidence>
<dbReference type="AlphaFoldDB" id="A0AAE0LA65"/>
<dbReference type="Proteomes" id="UP001190700">
    <property type="component" value="Unassembled WGS sequence"/>
</dbReference>
<feature type="region of interest" description="Disordered" evidence="1">
    <location>
        <begin position="110"/>
        <end position="243"/>
    </location>
</feature>
<reference evidence="2 3" key="1">
    <citation type="journal article" date="2015" name="Genome Biol. Evol.">
        <title>Comparative Genomics of a Bacterivorous Green Alga Reveals Evolutionary Causalities and Consequences of Phago-Mixotrophic Mode of Nutrition.</title>
        <authorList>
            <person name="Burns J.A."/>
            <person name="Paasch A."/>
            <person name="Narechania A."/>
            <person name="Kim E."/>
        </authorList>
    </citation>
    <scope>NUCLEOTIDE SEQUENCE [LARGE SCALE GENOMIC DNA]</scope>
    <source>
        <strain evidence="2 3">PLY_AMNH</strain>
    </source>
</reference>
<evidence type="ECO:0000313" key="3">
    <source>
        <dbReference type="Proteomes" id="UP001190700"/>
    </source>
</evidence>
<proteinExistence type="predicted"/>
<gene>
    <name evidence="2" type="ORF">CYMTET_14424</name>
</gene>
<keyword evidence="3" id="KW-1185">Reference proteome</keyword>
<feature type="compositionally biased region" description="Low complexity" evidence="1">
    <location>
        <begin position="145"/>
        <end position="161"/>
    </location>
</feature>
<accession>A0AAE0LA65</accession>
<protein>
    <submittedName>
        <fullName evidence="2">Uncharacterized protein</fullName>
    </submittedName>
</protein>
<evidence type="ECO:0000313" key="2">
    <source>
        <dbReference type="EMBL" id="KAK3277577.1"/>
    </source>
</evidence>
<comment type="caution">
    <text evidence="2">The sequence shown here is derived from an EMBL/GenBank/DDBJ whole genome shotgun (WGS) entry which is preliminary data.</text>
</comment>
<name>A0AAE0LA65_9CHLO</name>
<organism evidence="2 3">
    <name type="scientific">Cymbomonas tetramitiformis</name>
    <dbReference type="NCBI Taxonomy" id="36881"/>
    <lineage>
        <taxon>Eukaryota</taxon>
        <taxon>Viridiplantae</taxon>
        <taxon>Chlorophyta</taxon>
        <taxon>Pyramimonadophyceae</taxon>
        <taxon>Pyramimonadales</taxon>
        <taxon>Pyramimonadaceae</taxon>
        <taxon>Cymbomonas</taxon>
    </lineage>
</organism>
<sequence>MRTGQLRAASCQYHHRSIVVAEMDCCNRALPRCLDSRNSKSIANAAVAESEAVKARNSALQESVAIAKYEAVRHHRSRKEKEEEEFIAEDTDADSEVARRLSAMEAAVTRLREEQSVSTLPAQPASPRARLSHPAVLRSRDHEASPSSAMSGSSFNSGGSSRMHERDVRPSRSRSASPVQYSPGRATPRIDTAAGSASRRHYRPGNSSPASFPSFHPRSSPFAPPSTVRGHSLACGLERPMTA</sequence>
<dbReference type="EMBL" id="LGRX02006036">
    <property type="protein sequence ID" value="KAK3277577.1"/>
    <property type="molecule type" value="Genomic_DNA"/>
</dbReference>
<feature type="compositionally biased region" description="Low complexity" evidence="1">
    <location>
        <begin position="207"/>
        <end position="221"/>
    </location>
</feature>